<dbReference type="Proteomes" id="UP000019494">
    <property type="component" value="Unassembled WGS sequence"/>
</dbReference>
<dbReference type="AlphaFoldDB" id="W9GJV3"/>
<comment type="caution">
    <text evidence="1">The sequence shown here is derived from an EMBL/GenBank/DDBJ whole genome shotgun (WGS) entry which is preliminary data.</text>
</comment>
<dbReference type="OrthoDB" id="9984910at2"/>
<dbReference type="EMBL" id="AWQS01000051">
    <property type="protein sequence ID" value="EWT06385.1"/>
    <property type="molecule type" value="Genomic_DNA"/>
</dbReference>
<reference evidence="2" key="1">
    <citation type="submission" date="2013-08" db="EMBL/GenBank/DDBJ databases">
        <title>Intrasporangium oryzae NRRL B-24470.</title>
        <authorList>
            <person name="Liu H."/>
            <person name="Wang G."/>
        </authorList>
    </citation>
    <scope>NUCLEOTIDE SEQUENCE [LARGE SCALE GENOMIC DNA]</scope>
    <source>
        <strain evidence="2">Q5-1</strain>
    </source>
</reference>
<evidence type="ECO:0000313" key="1">
    <source>
        <dbReference type="EMBL" id="EWT06385.1"/>
    </source>
</evidence>
<organism evidence="1 2">
    <name type="scientific">Intrasporangium chromatireducens Q5-1</name>
    <dbReference type="NCBI Taxonomy" id="584657"/>
    <lineage>
        <taxon>Bacteria</taxon>
        <taxon>Bacillati</taxon>
        <taxon>Actinomycetota</taxon>
        <taxon>Actinomycetes</taxon>
        <taxon>Micrococcales</taxon>
        <taxon>Intrasporangiaceae</taxon>
        <taxon>Intrasporangium</taxon>
    </lineage>
</organism>
<proteinExistence type="predicted"/>
<name>W9GJV3_9MICO</name>
<gene>
    <name evidence="1" type="ORF">N864_21900</name>
</gene>
<sequence>MRRLLGIAVGLYLGAAVVGLVRERLGLVSCGCAGDCWCHRPGLRLFRWVFPRGHKSAWSAEDKAMLDA</sequence>
<keyword evidence="2" id="KW-1185">Reference proteome</keyword>
<protein>
    <submittedName>
        <fullName evidence="1">Uncharacterized protein</fullName>
    </submittedName>
</protein>
<evidence type="ECO:0000313" key="2">
    <source>
        <dbReference type="Proteomes" id="UP000019494"/>
    </source>
</evidence>
<dbReference type="RefSeq" id="WP_034715632.1">
    <property type="nucleotide sequence ID" value="NZ_AWQS01000051.1"/>
</dbReference>
<accession>W9GJV3</accession>